<sequence>MTNFGYTLMTEQSGPKDLVEWAVRAERSGFDFAVSSDHFSPWLKEQGHAPYAWTVLGAVAYATERMELMTYVTCPTMRYHPAVVAQKAATLQLLADGRFTLGLGSGENLNEHVVGEGWPGVDTRQSMLAEAIEIIRELHTGELVTFRGDHFDVDSARIWDLPDSPVEIGVAVGGEKAVARFGPLADHLIATEPDADLVSAWNSRSGAPEIGRAARAIGQIPISWDPDADTATTRAHEQFRWFAGGWAVNSDLPTPHGFHGASQFVRPEDVAETIPCGPDLDAIVDAVKPYWEAGFTDIALVQVGGDTQQRFFDEAAEPLLEKLRAAAPST</sequence>
<evidence type="ECO:0000259" key="2">
    <source>
        <dbReference type="Pfam" id="PF00296"/>
    </source>
</evidence>
<dbReference type="Gene3D" id="3.20.20.30">
    <property type="entry name" value="Luciferase-like domain"/>
    <property type="match status" value="1"/>
</dbReference>
<dbReference type="NCBIfam" id="TIGR03557">
    <property type="entry name" value="F420_G6P_family"/>
    <property type="match status" value="1"/>
</dbReference>
<dbReference type="InterPro" id="IPR019945">
    <property type="entry name" value="F420_G6P_DH-rel"/>
</dbReference>
<dbReference type="Pfam" id="PF00296">
    <property type="entry name" value="Bac_luciferase"/>
    <property type="match status" value="1"/>
</dbReference>
<accession>A0A495XY01</accession>
<reference evidence="3 4" key="1">
    <citation type="submission" date="2018-10" db="EMBL/GenBank/DDBJ databases">
        <title>Sequencing the genomes of 1000 actinobacteria strains.</title>
        <authorList>
            <person name="Klenk H.-P."/>
        </authorList>
    </citation>
    <scope>NUCLEOTIDE SEQUENCE [LARGE SCALE GENOMIC DNA]</scope>
    <source>
        <strain evidence="3 4">DSM 44267</strain>
    </source>
</reference>
<evidence type="ECO:0000256" key="1">
    <source>
        <dbReference type="ARBA" id="ARBA00023002"/>
    </source>
</evidence>
<dbReference type="AlphaFoldDB" id="A0A495XY01"/>
<dbReference type="InterPro" id="IPR011251">
    <property type="entry name" value="Luciferase-like_dom"/>
</dbReference>
<dbReference type="InterPro" id="IPR036661">
    <property type="entry name" value="Luciferase-like_sf"/>
</dbReference>
<dbReference type="SUPFAM" id="SSF51679">
    <property type="entry name" value="Bacterial luciferase-like"/>
    <property type="match status" value="1"/>
</dbReference>
<dbReference type="PANTHER" id="PTHR43244">
    <property type="match status" value="1"/>
</dbReference>
<organism evidence="3 4">
    <name type="scientific">Terracoccus luteus</name>
    <dbReference type="NCBI Taxonomy" id="53356"/>
    <lineage>
        <taxon>Bacteria</taxon>
        <taxon>Bacillati</taxon>
        <taxon>Actinomycetota</taxon>
        <taxon>Actinomycetes</taxon>
        <taxon>Micrococcales</taxon>
        <taxon>Intrasporangiaceae</taxon>
        <taxon>Terracoccus</taxon>
    </lineage>
</organism>
<dbReference type="GO" id="GO:0016705">
    <property type="term" value="F:oxidoreductase activity, acting on paired donors, with incorporation or reduction of molecular oxygen"/>
    <property type="evidence" value="ECO:0007669"/>
    <property type="project" value="InterPro"/>
</dbReference>
<dbReference type="EMBL" id="RBXT01000001">
    <property type="protein sequence ID" value="RKT78812.1"/>
    <property type="molecule type" value="Genomic_DNA"/>
</dbReference>
<gene>
    <name evidence="3" type="ORF">DFJ68_2265</name>
</gene>
<dbReference type="CDD" id="cd01097">
    <property type="entry name" value="Tetrahydromethanopterin_reductase"/>
    <property type="match status" value="1"/>
</dbReference>
<dbReference type="PANTHER" id="PTHR43244:SF1">
    <property type="entry name" value="5,10-METHYLENETETRAHYDROMETHANOPTERIN REDUCTASE"/>
    <property type="match status" value="1"/>
</dbReference>
<evidence type="ECO:0000313" key="4">
    <source>
        <dbReference type="Proteomes" id="UP000278440"/>
    </source>
</evidence>
<dbReference type="InterPro" id="IPR050564">
    <property type="entry name" value="F420-G6PD/mer"/>
</dbReference>
<dbReference type="RefSeq" id="WP_121035306.1">
    <property type="nucleotide sequence ID" value="NZ_RBXT01000001.1"/>
</dbReference>
<dbReference type="OrthoDB" id="180193at2"/>
<comment type="caution">
    <text evidence="3">The sequence shown here is derived from an EMBL/GenBank/DDBJ whole genome shotgun (WGS) entry which is preliminary data.</text>
</comment>
<name>A0A495XY01_9MICO</name>
<dbReference type="Proteomes" id="UP000278440">
    <property type="component" value="Unassembled WGS sequence"/>
</dbReference>
<feature type="domain" description="Luciferase-like" evidence="2">
    <location>
        <begin position="5"/>
        <end position="296"/>
    </location>
</feature>
<keyword evidence="1" id="KW-0560">Oxidoreductase</keyword>
<keyword evidence="4" id="KW-1185">Reference proteome</keyword>
<protein>
    <submittedName>
        <fullName evidence="3">G6PDH family F420-dependent oxidoreductase</fullName>
    </submittedName>
</protein>
<evidence type="ECO:0000313" key="3">
    <source>
        <dbReference type="EMBL" id="RKT78812.1"/>
    </source>
</evidence>
<proteinExistence type="predicted"/>